<comment type="caution">
    <text evidence="2">The sequence shown here is derived from an EMBL/GenBank/DDBJ whole genome shotgun (WGS) entry which is preliminary data.</text>
</comment>
<keyword evidence="3" id="KW-1185">Reference proteome</keyword>
<accession>A0A9P6CMJ4</accession>
<reference evidence="2" key="1">
    <citation type="submission" date="2020-11" db="EMBL/GenBank/DDBJ databases">
        <authorList>
            <consortium name="DOE Joint Genome Institute"/>
            <person name="Ahrendt S."/>
            <person name="Riley R."/>
            <person name="Andreopoulos W."/>
            <person name="Labutti K."/>
            <person name="Pangilinan J."/>
            <person name="Ruiz-Duenas F.J."/>
            <person name="Barrasa J.M."/>
            <person name="Sanchez-Garcia M."/>
            <person name="Camarero S."/>
            <person name="Miyauchi S."/>
            <person name="Serrano A."/>
            <person name="Linde D."/>
            <person name="Babiker R."/>
            <person name="Drula E."/>
            <person name="Ayuso-Fernandez I."/>
            <person name="Pacheco R."/>
            <person name="Padilla G."/>
            <person name="Ferreira P."/>
            <person name="Barriuso J."/>
            <person name="Kellner H."/>
            <person name="Castanera R."/>
            <person name="Alfaro M."/>
            <person name="Ramirez L."/>
            <person name="Pisabarro A.G."/>
            <person name="Kuo A."/>
            <person name="Tritt A."/>
            <person name="Lipzen A."/>
            <person name="He G."/>
            <person name="Yan M."/>
            <person name="Ng V."/>
            <person name="Cullen D."/>
            <person name="Martin F."/>
            <person name="Rosso M.-N."/>
            <person name="Henrissat B."/>
            <person name="Hibbett D."/>
            <person name="Martinez A.T."/>
            <person name="Grigoriev I.V."/>
        </authorList>
    </citation>
    <scope>NUCLEOTIDE SEQUENCE</scope>
    <source>
        <strain evidence="2">CBS 247.69</strain>
    </source>
</reference>
<dbReference type="EMBL" id="MU150245">
    <property type="protein sequence ID" value="KAF9465773.1"/>
    <property type="molecule type" value="Genomic_DNA"/>
</dbReference>
<sequence length="786" mass="85958">MSTTHLLTHLQNAQSTVPLPTLLAALSHHLSVDTPTPTTLSAAAISSPFFLVQPETRDKLQGLLDAFRHAVHLKHEVLIKAEKEGWGITRALFSKSIQWGLSDWIQEALQGVQGGRAVLRLACCSGLLLGAKGAKGVNVDVDKVEDEIVVALAEVLDAYAHSNRASEWEKEFRPREYEIPLALALILASQSVPLLPLIKLKALPLSFLAHLLTSTICSAFHDGTFLESSDQILSKGPIHVLPTSPLAERVKAMSSSPIMAAIASLSKLTAVVLGALINSSAESLLEAAEVLDAFRWIAVNVERDWKTSPFASVRNEDEIAFDTRDLSQSIWLLLKTLLFSTIMVADGVLASAIFVRPKNRSTRVPIIPQILAQSTLQTLFHISFVVSQLGGVTATATGDDQGFKELRRVFYLAIDVLSSDIHSNNIGDDVNNICEDFIEVNSSQTPSTMQSFDQAKTAYVLACMEQLVPQLGVRCLRDYVWSLCLPYLTDSSHRETFESAHSVVLAIFASHAQQQQSGLPPRIELPETPNHLEANAISKPKDDRLKDARDYQVPGTPVTRNPTPDKETYDSANFVQQTIPFYTQCLIENSGDNKLSTPQLRLAYAALVQAASASATTFGTTPDGSFSLAWYCVESLLDMIRKLTPAERGTGIGKNVLNEAQLHRLHLTLISTVASLPLPLMVRALEEIRYIITAQTQSDGDVPGVGGSVEAETKKELVKALFTEILEGVGDREKEAAMRWWYTNRQKMVWGVGDNTITYAEGKGMEKMEVAGEEDSQTATGIVSRL</sequence>
<dbReference type="OrthoDB" id="2357318at2759"/>
<feature type="compositionally biased region" description="Basic and acidic residues" evidence="1">
    <location>
        <begin position="539"/>
        <end position="550"/>
    </location>
</feature>
<dbReference type="PANTHER" id="PTHR39214:SF1">
    <property type="entry name" value="MICROBODY (PEROXISOME) BIOGENESIS PROTEIN PEROXIN 8 (EUROFUNG)"/>
    <property type="match status" value="1"/>
</dbReference>
<name>A0A9P6CMJ4_9AGAR</name>
<dbReference type="AlphaFoldDB" id="A0A9P6CMJ4"/>
<organism evidence="2 3">
    <name type="scientific">Collybia nuda</name>
    <dbReference type="NCBI Taxonomy" id="64659"/>
    <lineage>
        <taxon>Eukaryota</taxon>
        <taxon>Fungi</taxon>
        <taxon>Dikarya</taxon>
        <taxon>Basidiomycota</taxon>
        <taxon>Agaricomycotina</taxon>
        <taxon>Agaricomycetes</taxon>
        <taxon>Agaricomycetidae</taxon>
        <taxon>Agaricales</taxon>
        <taxon>Tricholomatineae</taxon>
        <taxon>Clitocybaceae</taxon>
        <taxon>Collybia</taxon>
    </lineage>
</organism>
<proteinExistence type="predicted"/>
<evidence type="ECO:0008006" key="4">
    <source>
        <dbReference type="Google" id="ProtNLM"/>
    </source>
</evidence>
<gene>
    <name evidence="2" type="ORF">BDZ94DRAFT_1159342</name>
</gene>
<dbReference type="InterPro" id="IPR055334">
    <property type="entry name" value="PEX8-like"/>
</dbReference>
<evidence type="ECO:0000313" key="2">
    <source>
        <dbReference type="EMBL" id="KAF9465773.1"/>
    </source>
</evidence>
<dbReference type="PANTHER" id="PTHR39214">
    <property type="entry name" value="MICROBODY (PEROXISOME) BIOGENESIS PROTEIN PEROXIN 8 (EUROFUNG)"/>
    <property type="match status" value="1"/>
</dbReference>
<evidence type="ECO:0000313" key="3">
    <source>
        <dbReference type="Proteomes" id="UP000807353"/>
    </source>
</evidence>
<evidence type="ECO:0000256" key="1">
    <source>
        <dbReference type="SAM" id="MobiDB-lite"/>
    </source>
</evidence>
<protein>
    <recommendedName>
        <fullName evidence="4">Peroxisomal membrane protein PEX17</fullName>
    </recommendedName>
</protein>
<feature type="region of interest" description="Disordered" evidence="1">
    <location>
        <begin position="535"/>
        <end position="567"/>
    </location>
</feature>
<dbReference type="Proteomes" id="UP000807353">
    <property type="component" value="Unassembled WGS sequence"/>
</dbReference>